<evidence type="ECO:0000256" key="2">
    <source>
        <dbReference type="HAMAP-Rule" id="MF_01384"/>
    </source>
</evidence>
<gene>
    <name evidence="2" type="primary">ureD</name>
    <name evidence="4" type="ORF">GA0070558_11867</name>
</gene>
<comment type="subunit">
    <text evidence="2">UreD, UreF and UreG form a complex that acts as a GTP-hydrolysis-dependent molecular chaperone, activating the urease apoprotein by helping to assemble the nickel containing metallocenter of UreC. The UreE protein probably delivers the nickel.</text>
</comment>
<dbReference type="Pfam" id="PF01774">
    <property type="entry name" value="UreD"/>
    <property type="match status" value="1"/>
</dbReference>
<accession>A0A1C4WTS1</accession>
<reference evidence="4 5" key="1">
    <citation type="submission" date="2016-06" db="EMBL/GenBank/DDBJ databases">
        <authorList>
            <person name="Kjaerup R.B."/>
            <person name="Dalgaard T.S."/>
            <person name="Juul-Madsen H.R."/>
        </authorList>
    </citation>
    <scope>NUCLEOTIDE SEQUENCE [LARGE SCALE GENOMIC DNA]</scope>
    <source>
        <strain evidence="4 5">DSM 45626</strain>
    </source>
</reference>
<comment type="subcellular location">
    <subcellularLocation>
        <location evidence="2">Cytoplasm</location>
    </subcellularLocation>
</comment>
<sequence length="273" mass="26837">MRARARVVARADGRGGTRLTELRGESPLLLRSTAAEGGVATVYVVGGAAGPLGGDDLLLEVEVGPGAALRVGSVAASVALPGRPGTAASRMRVHAVVHDGGILHWVPEQLVAAAGCDHVAESRVELAAGARLTWRDELICGRYGESPGDAVVRTSVDHGGRPLLRQSTAVGPSAPGWAGPAVLGGAPATGSLLLVGPDVPPGPAAQPGPGAAPGVGMPPGVGVRSGGLPVPRARPASGDGGAVAWLALAGGPAALLTATAADAHTLRERLTLA</sequence>
<proteinExistence type="inferred from homology"/>
<evidence type="ECO:0000313" key="5">
    <source>
        <dbReference type="Proteomes" id="UP000199375"/>
    </source>
</evidence>
<dbReference type="RefSeq" id="WP_176734268.1">
    <property type="nucleotide sequence ID" value="NZ_FMCW01000018.1"/>
</dbReference>
<name>A0A1C4WTS1_9ACTN</name>
<evidence type="ECO:0000256" key="3">
    <source>
        <dbReference type="SAM" id="MobiDB-lite"/>
    </source>
</evidence>
<keyword evidence="1 2" id="KW-0143">Chaperone</keyword>
<feature type="region of interest" description="Disordered" evidence="3">
    <location>
        <begin position="200"/>
        <end position="236"/>
    </location>
</feature>
<evidence type="ECO:0000256" key="1">
    <source>
        <dbReference type="ARBA" id="ARBA00023186"/>
    </source>
</evidence>
<organism evidence="4 5">
    <name type="scientific">Micromonospora haikouensis</name>
    <dbReference type="NCBI Taxonomy" id="686309"/>
    <lineage>
        <taxon>Bacteria</taxon>
        <taxon>Bacillati</taxon>
        <taxon>Actinomycetota</taxon>
        <taxon>Actinomycetes</taxon>
        <taxon>Micromonosporales</taxon>
        <taxon>Micromonosporaceae</taxon>
        <taxon>Micromonospora</taxon>
    </lineage>
</organism>
<dbReference type="HAMAP" id="MF_01384">
    <property type="entry name" value="UreD"/>
    <property type="match status" value="1"/>
</dbReference>
<dbReference type="GO" id="GO:0005737">
    <property type="term" value="C:cytoplasm"/>
    <property type="evidence" value="ECO:0007669"/>
    <property type="project" value="UniProtKB-SubCell"/>
</dbReference>
<dbReference type="EMBL" id="FMCW01000018">
    <property type="protein sequence ID" value="SCE99578.1"/>
    <property type="molecule type" value="Genomic_DNA"/>
</dbReference>
<comment type="similarity">
    <text evidence="2">Belongs to the UreD family.</text>
</comment>
<dbReference type="Proteomes" id="UP000199375">
    <property type="component" value="Unassembled WGS sequence"/>
</dbReference>
<protein>
    <recommendedName>
        <fullName evidence="2">Urease accessory protein UreD</fullName>
    </recommendedName>
</protein>
<keyword evidence="2" id="KW-0996">Nickel insertion</keyword>
<evidence type="ECO:0000313" key="4">
    <source>
        <dbReference type="EMBL" id="SCE99578.1"/>
    </source>
</evidence>
<comment type="function">
    <text evidence="2">Required for maturation of urease via the functional incorporation of the urease nickel metallocenter.</text>
</comment>
<keyword evidence="2" id="KW-0963">Cytoplasm</keyword>
<dbReference type="GO" id="GO:0016151">
    <property type="term" value="F:nickel cation binding"/>
    <property type="evidence" value="ECO:0007669"/>
    <property type="project" value="UniProtKB-UniRule"/>
</dbReference>
<dbReference type="InterPro" id="IPR002669">
    <property type="entry name" value="UreD"/>
</dbReference>
<feature type="compositionally biased region" description="Gly residues" evidence="3">
    <location>
        <begin position="211"/>
        <end position="225"/>
    </location>
</feature>
<dbReference type="AlphaFoldDB" id="A0A1C4WTS1"/>